<name>W9GG82_9MICO</name>
<keyword evidence="2" id="KW-1003">Cell membrane</keyword>
<dbReference type="GO" id="GO:0005886">
    <property type="term" value="C:plasma membrane"/>
    <property type="evidence" value="ECO:0007669"/>
    <property type="project" value="UniProtKB-SubCell"/>
</dbReference>
<keyword evidence="3 7" id="KW-0812">Transmembrane</keyword>
<sequence length="432" mass="47329">MRRDEIWLRLRHRLRLAARRIWPAMPTTRAELRRLLRRDAAQIGRLTGAAVLAYVAARLLYPKVIDLTAPLTALLVVQVSTVRTLKMGFVRVGAVLVGVLVAIALSGYYGLSWWSLGAVIAASLVLAKVLRLGEQLLEVPISGMLILGVSSHGLAAETRIVNTLIGTAIGVAFSLLVPVTIPNTRARDTVRDVARSQAQLLDQVALTLSARAPSAEETEAWLRVADTIGDDVIAARTAVDEAEERRKLNPRALVALRIAPELRVALDRLARCRTAEHVLLVMIRRAWSTIAAEEDRAAALRGAFAVVLDSLGEGLDAFADLISSDRIESAEQALGRLHEVVGETRAMLTDLILVDIEARPGSDTWMLQGSVLAAVDQVLQQLDLEHPEQTAPAWSRRPSLERMPRTVAETGQRLSEPVRRQIAAVRRDRGER</sequence>
<gene>
    <name evidence="8" type="ORF">N864_15345</name>
</gene>
<evidence type="ECO:0000256" key="7">
    <source>
        <dbReference type="SAM" id="Phobius"/>
    </source>
</evidence>
<proteinExistence type="predicted"/>
<evidence type="ECO:0000256" key="4">
    <source>
        <dbReference type="ARBA" id="ARBA00022989"/>
    </source>
</evidence>
<evidence type="ECO:0000256" key="5">
    <source>
        <dbReference type="ARBA" id="ARBA00023136"/>
    </source>
</evidence>
<evidence type="ECO:0000256" key="1">
    <source>
        <dbReference type="ARBA" id="ARBA00004651"/>
    </source>
</evidence>
<protein>
    <recommendedName>
        <fullName evidence="10">Aromatic acid exporter family member 1</fullName>
    </recommendedName>
</protein>
<evidence type="ECO:0000313" key="8">
    <source>
        <dbReference type="EMBL" id="EWT04197.1"/>
    </source>
</evidence>
<dbReference type="Pfam" id="PF06081">
    <property type="entry name" value="ArAE_1"/>
    <property type="match status" value="1"/>
</dbReference>
<dbReference type="OrthoDB" id="4863675at2"/>
<evidence type="ECO:0000256" key="2">
    <source>
        <dbReference type="ARBA" id="ARBA00022475"/>
    </source>
</evidence>
<dbReference type="EMBL" id="AWQS01000306">
    <property type="protein sequence ID" value="EWT04197.1"/>
    <property type="molecule type" value="Genomic_DNA"/>
</dbReference>
<keyword evidence="9" id="KW-1185">Reference proteome</keyword>
<dbReference type="AlphaFoldDB" id="W9GG82"/>
<comment type="caution">
    <text evidence="8">The sequence shown here is derived from an EMBL/GenBank/DDBJ whole genome shotgun (WGS) entry which is preliminary data.</text>
</comment>
<evidence type="ECO:0008006" key="10">
    <source>
        <dbReference type="Google" id="ProtNLM"/>
    </source>
</evidence>
<feature type="region of interest" description="Disordered" evidence="6">
    <location>
        <begin position="388"/>
        <end position="432"/>
    </location>
</feature>
<accession>W9GG82</accession>
<dbReference type="RefSeq" id="WP_051518847.1">
    <property type="nucleotide sequence ID" value="NZ_AWQS01000306.1"/>
</dbReference>
<dbReference type="Proteomes" id="UP000019494">
    <property type="component" value="Unassembled WGS sequence"/>
</dbReference>
<organism evidence="8 9">
    <name type="scientific">Intrasporangium chromatireducens Q5-1</name>
    <dbReference type="NCBI Taxonomy" id="584657"/>
    <lineage>
        <taxon>Bacteria</taxon>
        <taxon>Bacillati</taxon>
        <taxon>Actinomycetota</taxon>
        <taxon>Actinomycetes</taxon>
        <taxon>Micrococcales</taxon>
        <taxon>Intrasporangiaceae</taxon>
        <taxon>Intrasporangium</taxon>
    </lineage>
</organism>
<keyword evidence="5 7" id="KW-0472">Membrane</keyword>
<evidence type="ECO:0000256" key="3">
    <source>
        <dbReference type="ARBA" id="ARBA00022692"/>
    </source>
</evidence>
<feature type="transmembrane region" description="Helical" evidence="7">
    <location>
        <begin position="160"/>
        <end position="181"/>
    </location>
</feature>
<feature type="transmembrane region" description="Helical" evidence="7">
    <location>
        <begin position="89"/>
        <end position="105"/>
    </location>
</feature>
<comment type="subcellular location">
    <subcellularLocation>
        <location evidence="1">Cell membrane</location>
        <topology evidence="1">Multi-pass membrane protein</topology>
    </subcellularLocation>
</comment>
<evidence type="ECO:0000256" key="6">
    <source>
        <dbReference type="SAM" id="MobiDB-lite"/>
    </source>
</evidence>
<keyword evidence="4 7" id="KW-1133">Transmembrane helix</keyword>
<reference evidence="9" key="1">
    <citation type="submission" date="2013-08" db="EMBL/GenBank/DDBJ databases">
        <title>Intrasporangium oryzae NRRL B-24470.</title>
        <authorList>
            <person name="Liu H."/>
            <person name="Wang G."/>
        </authorList>
    </citation>
    <scope>NUCLEOTIDE SEQUENCE [LARGE SCALE GENOMIC DNA]</scope>
    <source>
        <strain evidence="9">Q5-1</strain>
    </source>
</reference>
<evidence type="ECO:0000313" key="9">
    <source>
        <dbReference type="Proteomes" id="UP000019494"/>
    </source>
</evidence>
<dbReference type="InterPro" id="IPR010343">
    <property type="entry name" value="ArAE_1"/>
</dbReference>